<feature type="chain" id="PRO_5013018783" evidence="2">
    <location>
        <begin position="19"/>
        <end position="196"/>
    </location>
</feature>
<feature type="region of interest" description="Disordered" evidence="1">
    <location>
        <begin position="57"/>
        <end position="82"/>
    </location>
</feature>
<proteinExistence type="predicted"/>
<dbReference type="EMBL" id="FJOG01000002">
    <property type="protein sequence ID" value="CZR52084.1"/>
    <property type="molecule type" value="Genomic_DNA"/>
</dbReference>
<sequence>MMLSAALILIILLTSGIAYPHHQQLRHYGQQDVVLVTNHNYTTKTFSTSFLIPTSSTYPSSAHHPRSPVAPTTSATPVYRGHVNNPTLTSSAVADVANVQWLPYTSPRSSSSSDTRCYLVTPPQQPVLIGQALRDITHYDTSLGACGITSDGDAQNVVALPHSIMGPKSNNNPYCNKTITITCIATGKTTSAIVVD</sequence>
<organism evidence="3 4">
    <name type="scientific">Phialocephala subalpina</name>
    <dbReference type="NCBI Taxonomy" id="576137"/>
    <lineage>
        <taxon>Eukaryota</taxon>
        <taxon>Fungi</taxon>
        <taxon>Dikarya</taxon>
        <taxon>Ascomycota</taxon>
        <taxon>Pezizomycotina</taxon>
        <taxon>Leotiomycetes</taxon>
        <taxon>Helotiales</taxon>
        <taxon>Mollisiaceae</taxon>
        <taxon>Phialocephala</taxon>
        <taxon>Phialocephala fortinii species complex</taxon>
    </lineage>
</organism>
<evidence type="ECO:0000313" key="4">
    <source>
        <dbReference type="Proteomes" id="UP000184330"/>
    </source>
</evidence>
<dbReference type="InterPro" id="IPR036908">
    <property type="entry name" value="RlpA-like_sf"/>
</dbReference>
<keyword evidence="4" id="KW-1185">Reference proteome</keyword>
<evidence type="ECO:0000256" key="2">
    <source>
        <dbReference type="SAM" id="SignalP"/>
    </source>
</evidence>
<name>A0A1L7WH26_9HELO</name>
<accession>A0A1L7WH26</accession>
<dbReference type="SUPFAM" id="SSF50685">
    <property type="entry name" value="Barwin-like endoglucanases"/>
    <property type="match status" value="1"/>
</dbReference>
<dbReference type="CDD" id="cd22191">
    <property type="entry name" value="DPBB_RlpA_EXP_N-like"/>
    <property type="match status" value="1"/>
</dbReference>
<dbReference type="STRING" id="576137.A0A1L7WH26"/>
<dbReference type="Proteomes" id="UP000184330">
    <property type="component" value="Unassembled WGS sequence"/>
</dbReference>
<protein>
    <submittedName>
        <fullName evidence="3">Uncharacterized protein</fullName>
    </submittedName>
</protein>
<reference evidence="3 4" key="1">
    <citation type="submission" date="2016-03" db="EMBL/GenBank/DDBJ databases">
        <authorList>
            <person name="Ploux O."/>
        </authorList>
    </citation>
    <scope>NUCLEOTIDE SEQUENCE [LARGE SCALE GENOMIC DNA]</scope>
    <source>
        <strain evidence="3 4">UAMH 11012</strain>
    </source>
</reference>
<gene>
    <name evidence="3" type="ORF">PAC_01961</name>
</gene>
<keyword evidence="2" id="KW-0732">Signal</keyword>
<feature type="signal peptide" evidence="2">
    <location>
        <begin position="1"/>
        <end position="18"/>
    </location>
</feature>
<dbReference type="AlphaFoldDB" id="A0A1L7WH26"/>
<evidence type="ECO:0000256" key="1">
    <source>
        <dbReference type="SAM" id="MobiDB-lite"/>
    </source>
</evidence>
<dbReference type="Gene3D" id="2.40.40.10">
    <property type="entry name" value="RlpA-like domain"/>
    <property type="match status" value="1"/>
</dbReference>
<evidence type="ECO:0000313" key="3">
    <source>
        <dbReference type="EMBL" id="CZR52084.1"/>
    </source>
</evidence>
<dbReference type="OrthoDB" id="623670at2759"/>